<dbReference type="EMBL" id="CM047590">
    <property type="protein sequence ID" value="KAI9919447.1"/>
    <property type="molecule type" value="Genomic_DNA"/>
</dbReference>
<proteinExistence type="predicted"/>
<dbReference type="Proteomes" id="UP001163321">
    <property type="component" value="Chromosome 11"/>
</dbReference>
<protein>
    <submittedName>
        <fullName evidence="1">Uncharacterized protein</fullName>
    </submittedName>
</protein>
<accession>A0ACC0WL10</accession>
<comment type="caution">
    <text evidence="1">The sequence shown here is derived from an EMBL/GenBank/DDBJ whole genome shotgun (WGS) entry which is preliminary data.</text>
</comment>
<reference evidence="1 2" key="1">
    <citation type="journal article" date="2022" name="bioRxiv">
        <title>The genome of the oomycete Peronosclerospora sorghi, a cosmopolitan pathogen of maize and sorghum, is inflated with dispersed pseudogenes.</title>
        <authorList>
            <person name="Fletcher K."/>
            <person name="Martin F."/>
            <person name="Isakeit T."/>
            <person name="Cavanaugh K."/>
            <person name="Magill C."/>
            <person name="Michelmore R."/>
        </authorList>
    </citation>
    <scope>NUCLEOTIDE SEQUENCE [LARGE SCALE GENOMIC DNA]</scope>
    <source>
        <strain evidence="1">P6</strain>
    </source>
</reference>
<gene>
    <name evidence="1" type="ORF">PsorP6_017297</name>
</gene>
<evidence type="ECO:0000313" key="2">
    <source>
        <dbReference type="Proteomes" id="UP001163321"/>
    </source>
</evidence>
<organism evidence="1 2">
    <name type="scientific">Peronosclerospora sorghi</name>
    <dbReference type="NCBI Taxonomy" id="230839"/>
    <lineage>
        <taxon>Eukaryota</taxon>
        <taxon>Sar</taxon>
        <taxon>Stramenopiles</taxon>
        <taxon>Oomycota</taxon>
        <taxon>Peronosporomycetes</taxon>
        <taxon>Peronosporales</taxon>
        <taxon>Peronosporaceae</taxon>
        <taxon>Peronosclerospora</taxon>
    </lineage>
</organism>
<sequence length="1494" mass="166012">MYFCSGPPRIYAVSDATEGMDDVALAMHPSKRVFARVTSSVVTLWSASLGLSGTTRRLVARCDRDGQEHRPDKARAPRQVWAAWVIGDRLAVVEKHARVVELYAFPGLDKVVAHAEPWPHPMINDVAADDDVEATADTTDGSRWQCAATLVVRCSLNEGMAPKEDQQDDDVATSMAAVPGGTCVFIGMASGMISVVEVADTRPVPSRSAPAWTKSWTIDVRKHVRGSKEDDETPPRGCDDLAVASSDVAAATAPSLSLLATFEGTTCFLLVLSPVHKRIDLLLSLVTAETEATSSHKSRCTTTSFDTRGSKLALGWSDGRVSVFRVTQRNTTAQRADPERPTLTLAPIQALSLVSWGYPPGSVGAVTALAWSYDAQSLAVGYAVRGFSVFSLDGCRLMSSLPQQSQARPAPSHDDAYELTEVCAYGVLGLAWTSGSHSLLVVPQSEELMEQQRRQEDEEECVPVTALYETIHVQLRKGADGLCLSLSGAPGRCGAWVRSDKCFTARASDGGMGPAEASGQIQGGDLIVGINDHVEVVHKPFEEIVRELKQLPEHHDVVLTFVRLKWDKVFPLAVEALASTEFRTTHGLRLVEDDDLCVREYALRMQALYGDCEAKQRPSLMDGASRAKVHAWEALRGTSSDVATHRYVKLLFALFPVWNPLDFLRVLTEHHRALVAQHTSTRNEMVRNDVDRVQRIETRKRPSIAFAEFAFAKRVPWASGRARLALLESQSLRLVAAPSLDDPCAVTSCVTWTVPSAFEKCCPLRLVACSASGKHVAVAGQRGFCLLHAGTGKWRMFGNVNHEQDMLVYALVWVGEDTIVVMFTRFSEQHERFHFQAYPRNHLDDQSMLHELVVARERADTTPQAVALDDCHAMLECDRAYKTVFCIQKTELWCFQVQHGGSIHEHTTLWMEMQLKQRIKLPSRVLPSLSCGPSPSHSIVDFAVLPRFLHLQDDRVRTNQQHENEQEPEPDGWLASFVHRLAGGQVPDQYTPEEVLPRFVFVDHVGDVIVWDPENRSQRLICSNVSTMTILSISAQACASWPDPCRLIYGLYGPDGMRLWLPLLDGVYLTHTQAFQDDPRALRTFLACHDPLRAKTYDIEFGTAPATAELYDQVVREYGGILLEGFLATGTGSHPGRMKGSGRVREGYSNRRGCVTTVDDPSATDRMLCFDYDVTVLGIEPALGLLVGVSQDVYVPSGVLLPCYDVFTRVQPIFHTLLCFLVENEQLAWARRVLECIRQDFALSSSTQELFLHSMLEACFAKRCDEDTLDATIDLLRYATDATHEAAVERAEYCEIVAHVARKSEPSRLSVLFPRAGDPIELLARCLHRSELQTSANFLLLLEDSSPLASACLPRRLDTASELLNACIEQDEWGLAQHVVRVAREWDVSTPNTCARGRMEAKLASLTWENLVRGDYERVVACVNELDAKLPPQSLEERHVYEEEARIVDRLHRIFIQGNKRKELRYGWNRSVWDGNRACTDLLLLCLVPCVCCF</sequence>
<name>A0ACC0WL10_9STRA</name>
<evidence type="ECO:0000313" key="1">
    <source>
        <dbReference type="EMBL" id="KAI9919447.1"/>
    </source>
</evidence>
<keyword evidence="2" id="KW-1185">Reference proteome</keyword>